<dbReference type="EMBL" id="JAAAJA010001836">
    <property type="protein sequence ID" value="KAG0246077.1"/>
    <property type="molecule type" value="Genomic_DNA"/>
</dbReference>
<sequence>MKFSLAIAALVATIASAQAATGTVRTSGSALSIRASPSTSAKIVGSVKNGAKVKIDCTARGTTVSGKYGTSNLWDH</sequence>
<dbReference type="AlphaFoldDB" id="A0A9P6PGV6"/>
<organism evidence="3 4">
    <name type="scientific">Mortierella polycephala</name>
    <dbReference type="NCBI Taxonomy" id="41804"/>
    <lineage>
        <taxon>Eukaryota</taxon>
        <taxon>Fungi</taxon>
        <taxon>Fungi incertae sedis</taxon>
        <taxon>Mucoromycota</taxon>
        <taxon>Mortierellomycotina</taxon>
        <taxon>Mortierellomycetes</taxon>
        <taxon>Mortierellales</taxon>
        <taxon>Mortierellaceae</taxon>
        <taxon>Mortierella</taxon>
    </lineage>
</organism>
<dbReference type="Gene3D" id="2.30.30.40">
    <property type="entry name" value="SH3 Domains"/>
    <property type="match status" value="1"/>
</dbReference>
<evidence type="ECO:0000259" key="2">
    <source>
        <dbReference type="Pfam" id="PF08239"/>
    </source>
</evidence>
<accession>A0A9P6PGV6</accession>
<gene>
    <name evidence="3" type="ORF">BG011_002567</name>
</gene>
<feature type="chain" id="PRO_5040186806" description="SH3b domain-containing protein" evidence="1">
    <location>
        <begin position="20"/>
        <end position="76"/>
    </location>
</feature>
<evidence type="ECO:0000313" key="3">
    <source>
        <dbReference type="EMBL" id="KAG0246077.1"/>
    </source>
</evidence>
<feature type="non-terminal residue" evidence="3">
    <location>
        <position position="76"/>
    </location>
</feature>
<feature type="domain" description="SH3b" evidence="2">
    <location>
        <begin position="29"/>
        <end position="58"/>
    </location>
</feature>
<evidence type="ECO:0000313" key="4">
    <source>
        <dbReference type="Proteomes" id="UP000726737"/>
    </source>
</evidence>
<dbReference type="OrthoDB" id="2415112at2759"/>
<dbReference type="InterPro" id="IPR003646">
    <property type="entry name" value="SH3-like_bac-type"/>
</dbReference>
<proteinExistence type="predicted"/>
<comment type="caution">
    <text evidence="3">The sequence shown here is derived from an EMBL/GenBank/DDBJ whole genome shotgun (WGS) entry which is preliminary data.</text>
</comment>
<evidence type="ECO:0000256" key="1">
    <source>
        <dbReference type="SAM" id="SignalP"/>
    </source>
</evidence>
<feature type="signal peptide" evidence="1">
    <location>
        <begin position="1"/>
        <end position="19"/>
    </location>
</feature>
<keyword evidence="1" id="KW-0732">Signal</keyword>
<keyword evidence="4" id="KW-1185">Reference proteome</keyword>
<dbReference type="Proteomes" id="UP000726737">
    <property type="component" value="Unassembled WGS sequence"/>
</dbReference>
<reference evidence="3" key="1">
    <citation type="journal article" date="2020" name="Fungal Divers.">
        <title>Resolving the Mortierellaceae phylogeny through synthesis of multi-gene phylogenetics and phylogenomics.</title>
        <authorList>
            <person name="Vandepol N."/>
            <person name="Liber J."/>
            <person name="Desiro A."/>
            <person name="Na H."/>
            <person name="Kennedy M."/>
            <person name="Barry K."/>
            <person name="Grigoriev I.V."/>
            <person name="Miller A.N."/>
            <person name="O'Donnell K."/>
            <person name="Stajich J.E."/>
            <person name="Bonito G."/>
        </authorList>
    </citation>
    <scope>NUCLEOTIDE SEQUENCE</scope>
    <source>
        <strain evidence="3">KOD948</strain>
    </source>
</reference>
<dbReference type="Pfam" id="PF08239">
    <property type="entry name" value="SH3_3"/>
    <property type="match status" value="1"/>
</dbReference>
<protein>
    <recommendedName>
        <fullName evidence="2">SH3b domain-containing protein</fullName>
    </recommendedName>
</protein>
<name>A0A9P6PGV6_9FUNG</name>